<feature type="domain" description="Baseplate J-like C-terminal" evidence="1">
    <location>
        <begin position="184"/>
        <end position="256"/>
    </location>
</feature>
<name>A0A0D1VJF0_ANEMI</name>
<proteinExistence type="predicted"/>
<evidence type="ECO:0000259" key="1">
    <source>
        <dbReference type="Pfam" id="PF26079"/>
    </source>
</evidence>
<dbReference type="EMBL" id="FNED01000048">
    <property type="protein sequence ID" value="SDK30861.1"/>
    <property type="molecule type" value="Genomic_DNA"/>
</dbReference>
<dbReference type="PATRIC" id="fig|47500.8.peg.132"/>
<evidence type="ECO:0000313" key="3">
    <source>
        <dbReference type="EMBL" id="SDK30861.1"/>
    </source>
</evidence>
<organism evidence="2 4">
    <name type="scientific">Aneurinibacillus migulanus</name>
    <name type="common">Bacillus migulanus</name>
    <dbReference type="NCBI Taxonomy" id="47500"/>
    <lineage>
        <taxon>Bacteria</taxon>
        <taxon>Bacillati</taxon>
        <taxon>Bacillota</taxon>
        <taxon>Bacilli</taxon>
        <taxon>Bacillales</taxon>
        <taxon>Paenibacillaceae</taxon>
        <taxon>Aneurinibacillus group</taxon>
        <taxon>Aneurinibacillus</taxon>
    </lineage>
</organism>
<dbReference type="RefSeq" id="WP_043063678.1">
    <property type="nucleotide sequence ID" value="NZ_BJOA01000175.1"/>
</dbReference>
<dbReference type="EMBL" id="LGUG01000005">
    <property type="protein sequence ID" value="KON93131.1"/>
    <property type="molecule type" value="Genomic_DNA"/>
</dbReference>
<dbReference type="OrthoDB" id="2554267at2"/>
<dbReference type="STRING" id="47500.AF333_26055"/>
<keyword evidence="4" id="KW-1185">Reference proteome</keyword>
<sequence>MKLDDKLLIMVEDSDHIYERCANRVKHEMPTEQGEYFYTMGYPFCQEFSEQQQLLEYAWVQGWPLWADGEFLDWHGQKEFIQLPRLEGEDDDSYRERILNRTQEEEGSGRAKDYERMARNAGAGSAKAIEHLRNDLSIDIFITDWEGHPASQVLCDAVRAAIEKEREALHDVGVLPATIHHVVVAARLILSSDANPEETEAKIVENLNIYIKKNEVLRYQVIANLMFVPGVEDIADYTLNGGTNNIVTPDGAVNVLDWSPLP</sequence>
<reference evidence="3 5" key="2">
    <citation type="submission" date="2016-10" db="EMBL/GenBank/DDBJ databases">
        <authorList>
            <person name="de Groot N.N."/>
        </authorList>
    </citation>
    <scope>NUCLEOTIDE SEQUENCE [LARGE SCALE GENOMIC DNA]</scope>
    <source>
        <strain evidence="3 5">DSM 2895</strain>
    </source>
</reference>
<dbReference type="Proteomes" id="UP000182836">
    <property type="component" value="Unassembled WGS sequence"/>
</dbReference>
<dbReference type="Proteomes" id="UP000037269">
    <property type="component" value="Unassembled WGS sequence"/>
</dbReference>
<evidence type="ECO:0000313" key="4">
    <source>
        <dbReference type="Proteomes" id="UP000037269"/>
    </source>
</evidence>
<protein>
    <submittedName>
        <fullName evidence="3">Baseplate J-like protein</fullName>
    </submittedName>
</protein>
<dbReference type="AlphaFoldDB" id="A0A0D1VJF0"/>
<dbReference type="GeneID" id="42308590"/>
<accession>A0A0D1VJF0</accession>
<evidence type="ECO:0000313" key="5">
    <source>
        <dbReference type="Proteomes" id="UP000182836"/>
    </source>
</evidence>
<gene>
    <name evidence="2" type="ORF">AF333_26055</name>
    <name evidence="3" type="ORF">SAMN04487909_14826</name>
</gene>
<reference evidence="2 4" key="1">
    <citation type="submission" date="2015-07" db="EMBL/GenBank/DDBJ databases">
        <title>Fjat-14205 dsm 2895.</title>
        <authorList>
            <person name="Liu B."/>
            <person name="Wang J."/>
            <person name="Zhu Y."/>
            <person name="Liu G."/>
            <person name="Chen Q."/>
            <person name="Chen Z."/>
            <person name="Lan J."/>
            <person name="Che J."/>
            <person name="Ge C."/>
            <person name="Shi H."/>
            <person name="Pan Z."/>
            <person name="Liu X."/>
        </authorList>
    </citation>
    <scope>NUCLEOTIDE SEQUENCE [LARGE SCALE GENOMIC DNA]</scope>
    <source>
        <strain evidence="2 4">DSM 2895</strain>
    </source>
</reference>
<evidence type="ECO:0000313" key="2">
    <source>
        <dbReference type="EMBL" id="KON93131.1"/>
    </source>
</evidence>
<dbReference type="Pfam" id="PF26079">
    <property type="entry name" value="Baseplate_J_C"/>
    <property type="match status" value="1"/>
</dbReference>
<dbReference type="InterPro" id="IPR058530">
    <property type="entry name" value="Baseplate_J-like_C"/>
</dbReference>